<keyword evidence="1" id="KW-0175">Coiled coil</keyword>
<dbReference type="Proteomes" id="UP000254802">
    <property type="component" value="Unassembled WGS sequence"/>
</dbReference>
<dbReference type="EMBL" id="UGPN01000002">
    <property type="protein sequence ID" value="STY59741.1"/>
    <property type="molecule type" value="Genomic_DNA"/>
</dbReference>
<dbReference type="Gene3D" id="1.20.5.2280">
    <property type="match status" value="1"/>
</dbReference>
<dbReference type="AlphaFoldDB" id="A0A378MU60"/>
<evidence type="ECO:0000313" key="4">
    <source>
        <dbReference type="Proteomes" id="UP000254802"/>
    </source>
</evidence>
<proteinExistence type="predicted"/>
<reference evidence="3 4" key="1">
    <citation type="submission" date="2018-06" db="EMBL/GenBank/DDBJ databases">
        <authorList>
            <consortium name="Pathogen Informatics"/>
            <person name="Doyle S."/>
        </authorList>
    </citation>
    <scope>NUCLEOTIDE SEQUENCE [LARGE SCALE GENOMIC DNA]</scope>
    <source>
        <strain evidence="3 4">NCTC10638</strain>
    </source>
</reference>
<accession>A0A378MU60</accession>
<evidence type="ECO:0000256" key="1">
    <source>
        <dbReference type="SAM" id="Coils"/>
    </source>
</evidence>
<protein>
    <submittedName>
        <fullName evidence="3">Uncharacterized protein</fullName>
    </submittedName>
</protein>
<dbReference type="SUPFAM" id="SSF57997">
    <property type="entry name" value="Tropomyosin"/>
    <property type="match status" value="1"/>
</dbReference>
<name>A0A378MU60_MANHA</name>
<keyword evidence="2" id="KW-0812">Transmembrane</keyword>
<dbReference type="STRING" id="75985.WC39_05660"/>
<organism evidence="3 4">
    <name type="scientific">Mannheimia haemolytica</name>
    <name type="common">Pasteurella haemolytica</name>
    <dbReference type="NCBI Taxonomy" id="75985"/>
    <lineage>
        <taxon>Bacteria</taxon>
        <taxon>Pseudomonadati</taxon>
        <taxon>Pseudomonadota</taxon>
        <taxon>Gammaproteobacteria</taxon>
        <taxon>Pasteurellales</taxon>
        <taxon>Pasteurellaceae</taxon>
        <taxon>Mannheimia</taxon>
    </lineage>
</organism>
<evidence type="ECO:0000313" key="3">
    <source>
        <dbReference type="EMBL" id="STY59741.1"/>
    </source>
</evidence>
<feature type="coiled-coil region" evidence="1">
    <location>
        <begin position="114"/>
        <end position="155"/>
    </location>
</feature>
<sequence length="171" mass="19538">MNRPMIQNDPRDAIILSLLANAVYGGHNNSQISYQETEEVNLDARLRQVEGDVREIKSNYLTKEAFYKAGGSTLIALVVTAGIALWTVYSHLDTKVEARFSKIDDKFVQVETNIKNLDIRLTKVESRLDNVEQRLDNVEQRLGNMEKKIDGLIINSICYYNNSKDKIIFLE</sequence>
<gene>
    <name evidence="3" type="ORF">NCTC10638_00921</name>
</gene>
<keyword evidence="2" id="KW-0472">Membrane</keyword>
<feature type="transmembrane region" description="Helical" evidence="2">
    <location>
        <begin position="69"/>
        <end position="89"/>
    </location>
</feature>
<keyword evidence="2" id="KW-1133">Transmembrane helix</keyword>
<evidence type="ECO:0000256" key="2">
    <source>
        <dbReference type="SAM" id="Phobius"/>
    </source>
</evidence>